<evidence type="ECO:0000256" key="6">
    <source>
        <dbReference type="ARBA" id="ARBA00023242"/>
    </source>
</evidence>
<dbReference type="InterPro" id="IPR013252">
    <property type="entry name" value="Ndc80_Spc24"/>
</dbReference>
<keyword evidence="5 10" id="KW-0175">Coiled coil</keyword>
<keyword evidence="8 9" id="KW-0137">Centromere</keyword>
<comment type="subunit">
    <text evidence="9">Component of the NDC80 complex.</text>
</comment>
<evidence type="ECO:0000256" key="5">
    <source>
        <dbReference type="ARBA" id="ARBA00023054"/>
    </source>
</evidence>
<organism evidence="12 13">
    <name type="scientific">Candida orthopsilosis (strain 90-125)</name>
    <name type="common">Yeast</name>
    <dbReference type="NCBI Taxonomy" id="1136231"/>
    <lineage>
        <taxon>Eukaryota</taxon>
        <taxon>Fungi</taxon>
        <taxon>Dikarya</taxon>
        <taxon>Ascomycota</taxon>
        <taxon>Saccharomycotina</taxon>
        <taxon>Pichiomycetes</taxon>
        <taxon>Debaryomycetaceae</taxon>
        <taxon>Candida/Lodderomyces clade</taxon>
        <taxon>Candida</taxon>
    </lineage>
</organism>
<protein>
    <recommendedName>
        <fullName evidence="9">Kinetochore protein Spc24</fullName>
    </recommendedName>
</protein>
<dbReference type="Proteomes" id="UP000005018">
    <property type="component" value="Chromosome 1"/>
</dbReference>
<dbReference type="GO" id="GO:0051301">
    <property type="term" value="P:cell division"/>
    <property type="evidence" value="ECO:0007669"/>
    <property type="project" value="UniProtKB-UniRule"/>
</dbReference>
<evidence type="ECO:0000313" key="13">
    <source>
        <dbReference type="Proteomes" id="UP000005018"/>
    </source>
</evidence>
<keyword evidence="6 9" id="KW-0539">Nucleus</keyword>
<keyword evidence="1 9" id="KW-0158">Chromosome</keyword>
<comment type="similarity">
    <text evidence="9">Belongs to the SPC24 family.</text>
</comment>
<evidence type="ECO:0000256" key="7">
    <source>
        <dbReference type="ARBA" id="ARBA00023306"/>
    </source>
</evidence>
<dbReference type="InterPro" id="IPR038066">
    <property type="entry name" value="Spc24_Fungi_globular_sf"/>
</dbReference>
<evidence type="ECO:0000256" key="8">
    <source>
        <dbReference type="ARBA" id="ARBA00023328"/>
    </source>
</evidence>
<evidence type="ECO:0000313" key="12">
    <source>
        <dbReference type="EMBL" id="CCG21349.1"/>
    </source>
</evidence>
<evidence type="ECO:0000256" key="1">
    <source>
        <dbReference type="ARBA" id="ARBA00022454"/>
    </source>
</evidence>
<dbReference type="GO" id="GO:0000776">
    <property type="term" value="C:kinetochore"/>
    <property type="evidence" value="ECO:0007669"/>
    <property type="project" value="UniProtKB-KW"/>
</dbReference>
<gene>
    <name evidence="12" type="ORF">CORT_0A09640</name>
</gene>
<comment type="function">
    <text evidence="9">Acts as a component of the essential kinetochore-associated NDC80 complex, which is required for chromosome segregation and spindle checkpoint activity.</text>
</comment>
<dbReference type="AlphaFoldDB" id="H8WYN4"/>
<evidence type="ECO:0000256" key="9">
    <source>
        <dbReference type="RuleBase" id="RU368011"/>
    </source>
</evidence>
<dbReference type="Pfam" id="PF08286">
    <property type="entry name" value="Spc24"/>
    <property type="match status" value="1"/>
</dbReference>
<dbReference type="RefSeq" id="XP_003866788.1">
    <property type="nucleotide sequence ID" value="XM_003866740.1"/>
</dbReference>
<feature type="region of interest" description="Disordered" evidence="11">
    <location>
        <begin position="207"/>
        <end position="234"/>
    </location>
</feature>
<keyword evidence="7 9" id="KW-0131">Cell cycle</keyword>
<evidence type="ECO:0000256" key="11">
    <source>
        <dbReference type="SAM" id="MobiDB-lite"/>
    </source>
</evidence>
<keyword evidence="13" id="KW-1185">Reference proteome</keyword>
<sequence length="270" mass="30771">MSDTLEPQQLQVGVEDATADQSLDASTALQSLINELNEGDILVMADEIEACIARTQERRERELEEINQSNEELREEIKRKEENIRTLTKINDVKADLIKVNFDIANFDFSPVDKSQDLFQAIRIKDSELYNLKVALTQEKSDLNDDLGQLIQKRTKLQNELNELNEKLENPEPKENIDPEKLREYDLALLKINFYRNLGIRIESFRKPESTPGAASEAATTQDPENANDLSDDPEYVVIVTNSEGEVKTMPVGLSCPEESVSRFIWENID</sequence>
<dbReference type="EMBL" id="HE681719">
    <property type="protein sequence ID" value="CCG21349.1"/>
    <property type="molecule type" value="Genomic_DNA"/>
</dbReference>
<evidence type="ECO:0000256" key="2">
    <source>
        <dbReference type="ARBA" id="ARBA00022618"/>
    </source>
</evidence>
<feature type="coiled-coil region" evidence="10">
    <location>
        <begin position="45"/>
        <end position="90"/>
    </location>
</feature>
<keyword evidence="2 9" id="KW-0132">Cell division</keyword>
<dbReference type="SUPFAM" id="SSF143026">
    <property type="entry name" value="Kinetochore globular domain"/>
    <property type="match status" value="1"/>
</dbReference>
<name>H8WYN4_CANO9</name>
<comment type="subcellular location">
    <subcellularLocation>
        <location evidence="9">Nucleus</location>
    </subcellularLocation>
    <subcellularLocation>
        <location evidence="9">Chromosome</location>
        <location evidence="9">Centromere</location>
        <location evidence="9">Kinetochore</location>
    </subcellularLocation>
</comment>
<feature type="coiled-coil region" evidence="10">
    <location>
        <begin position="133"/>
        <end position="170"/>
    </location>
</feature>
<accession>H8WYN4</accession>
<evidence type="ECO:0000256" key="3">
    <source>
        <dbReference type="ARBA" id="ARBA00022776"/>
    </source>
</evidence>
<feature type="compositionally biased region" description="Polar residues" evidence="11">
    <location>
        <begin position="218"/>
        <end position="229"/>
    </location>
</feature>
<reference evidence="12 13" key="1">
    <citation type="journal article" date="2012" name="PLoS ONE">
        <title>Sequence and analysis of the genome of the pathogenic yeast Candida orthopsilosis.</title>
        <authorList>
            <person name="Riccombeni A."/>
            <person name="Vidanes G."/>
            <person name="Proux-Wera E."/>
            <person name="Wolfe K.H."/>
            <person name="Butler G."/>
        </authorList>
    </citation>
    <scope>NUCLEOTIDE SEQUENCE [LARGE SCALE GENOMIC DNA]</scope>
    <source>
        <strain evidence="12 13">Co 90-125</strain>
    </source>
</reference>
<dbReference type="HOGENOM" id="CLU_1030570_0_0_1"/>
<dbReference type="KEGG" id="cot:CORT_0A09640"/>
<evidence type="ECO:0000256" key="4">
    <source>
        <dbReference type="ARBA" id="ARBA00022838"/>
    </source>
</evidence>
<dbReference type="Gene3D" id="3.30.160.430">
    <property type="match status" value="1"/>
</dbReference>
<dbReference type="OrthoDB" id="3344830at2759"/>
<evidence type="ECO:0000256" key="10">
    <source>
        <dbReference type="SAM" id="Coils"/>
    </source>
</evidence>
<dbReference type="GeneID" id="14537669"/>
<dbReference type="GO" id="GO:0005634">
    <property type="term" value="C:nucleus"/>
    <property type="evidence" value="ECO:0007669"/>
    <property type="project" value="UniProtKB-SubCell"/>
</dbReference>
<keyword evidence="4 9" id="KW-0995">Kinetochore</keyword>
<keyword evidence="3 9" id="KW-0498">Mitosis</keyword>
<proteinExistence type="inferred from homology"/>